<gene>
    <name evidence="1" type="ORF">SAY86_014969</name>
</gene>
<dbReference type="Proteomes" id="UP001346149">
    <property type="component" value="Unassembled WGS sequence"/>
</dbReference>
<evidence type="ECO:0000313" key="2">
    <source>
        <dbReference type="Proteomes" id="UP001346149"/>
    </source>
</evidence>
<proteinExistence type="predicted"/>
<dbReference type="EMBL" id="JAXQNO010000022">
    <property type="protein sequence ID" value="KAK4767219.1"/>
    <property type="molecule type" value="Genomic_DNA"/>
</dbReference>
<sequence length="108" mass="12124">MIMRRMDLIKSSDKSKRGGMRLQLASLLPRGTLVTGTIMKLPKWGHIKEGDRVNNDDWAGWDDHKDDGYGDSYHSAPRKTAVSHNEKSDATWNGKIVGTLSMRARVSI</sequence>
<dbReference type="AlphaFoldDB" id="A0AAN7KL57"/>
<reference evidence="1 2" key="1">
    <citation type="journal article" date="2023" name="Hortic Res">
        <title>Pangenome of water caltrop reveals structural variations and asymmetric subgenome divergence after allopolyploidization.</title>
        <authorList>
            <person name="Zhang X."/>
            <person name="Chen Y."/>
            <person name="Wang L."/>
            <person name="Yuan Y."/>
            <person name="Fang M."/>
            <person name="Shi L."/>
            <person name="Lu R."/>
            <person name="Comes H.P."/>
            <person name="Ma Y."/>
            <person name="Chen Y."/>
            <person name="Huang G."/>
            <person name="Zhou Y."/>
            <person name="Zheng Z."/>
            <person name="Qiu Y."/>
        </authorList>
    </citation>
    <scope>NUCLEOTIDE SEQUENCE [LARGE SCALE GENOMIC DNA]</scope>
    <source>
        <strain evidence="1">F231</strain>
    </source>
</reference>
<accession>A0AAN7KL57</accession>
<organism evidence="1 2">
    <name type="scientific">Trapa natans</name>
    <name type="common">Water chestnut</name>
    <dbReference type="NCBI Taxonomy" id="22666"/>
    <lineage>
        <taxon>Eukaryota</taxon>
        <taxon>Viridiplantae</taxon>
        <taxon>Streptophyta</taxon>
        <taxon>Embryophyta</taxon>
        <taxon>Tracheophyta</taxon>
        <taxon>Spermatophyta</taxon>
        <taxon>Magnoliopsida</taxon>
        <taxon>eudicotyledons</taxon>
        <taxon>Gunneridae</taxon>
        <taxon>Pentapetalae</taxon>
        <taxon>rosids</taxon>
        <taxon>malvids</taxon>
        <taxon>Myrtales</taxon>
        <taxon>Lythraceae</taxon>
        <taxon>Trapa</taxon>
    </lineage>
</organism>
<name>A0AAN7KL57_TRANT</name>
<protein>
    <submittedName>
        <fullName evidence="1">Uncharacterized protein</fullName>
    </submittedName>
</protein>
<evidence type="ECO:0000313" key="1">
    <source>
        <dbReference type="EMBL" id="KAK4767219.1"/>
    </source>
</evidence>
<keyword evidence="2" id="KW-1185">Reference proteome</keyword>
<comment type="caution">
    <text evidence="1">The sequence shown here is derived from an EMBL/GenBank/DDBJ whole genome shotgun (WGS) entry which is preliminary data.</text>
</comment>